<dbReference type="Proteomes" id="UP000030002">
    <property type="component" value="Unassembled WGS sequence"/>
</dbReference>
<dbReference type="AlphaFoldDB" id="A0A0A0J2C3"/>
<organism evidence="1 2">
    <name type="scientific">Knoellia sinensis KCTC 19936</name>
    <dbReference type="NCBI Taxonomy" id="1385520"/>
    <lineage>
        <taxon>Bacteria</taxon>
        <taxon>Bacillati</taxon>
        <taxon>Actinomycetota</taxon>
        <taxon>Actinomycetes</taxon>
        <taxon>Micrococcales</taxon>
        <taxon>Intrasporangiaceae</taxon>
        <taxon>Knoellia</taxon>
    </lineage>
</organism>
<name>A0A0A0J2C3_9MICO</name>
<comment type="caution">
    <text evidence="1">The sequence shown here is derived from an EMBL/GenBank/DDBJ whole genome shotgun (WGS) entry which is preliminary data.</text>
</comment>
<gene>
    <name evidence="1" type="ORF">N802_05470</name>
</gene>
<accession>A0A0A0J2C3</accession>
<protein>
    <submittedName>
        <fullName evidence="1">Uncharacterized protein</fullName>
    </submittedName>
</protein>
<dbReference type="EMBL" id="AVPJ01000015">
    <property type="protein sequence ID" value="KGN30844.1"/>
    <property type="molecule type" value="Genomic_DNA"/>
</dbReference>
<evidence type="ECO:0000313" key="2">
    <source>
        <dbReference type="Proteomes" id="UP000030002"/>
    </source>
</evidence>
<sequence length="77" mass="8554">MDDVEIEVLSLATEDYYGLWELTVQIPVARDRLAQAIEGLVGSGLVEWYYRTSDTAQAVPEGNLTPRRPDLAAIPFS</sequence>
<proteinExistence type="predicted"/>
<evidence type="ECO:0000313" key="1">
    <source>
        <dbReference type="EMBL" id="KGN30844.1"/>
    </source>
</evidence>
<reference evidence="1 2" key="1">
    <citation type="submission" date="2013-08" db="EMBL/GenBank/DDBJ databases">
        <title>The genome sequence of Knoellia sinensis.</title>
        <authorList>
            <person name="Zhu W."/>
            <person name="Wang G."/>
        </authorList>
    </citation>
    <scope>NUCLEOTIDE SEQUENCE [LARGE SCALE GENOMIC DNA]</scope>
    <source>
        <strain evidence="1 2">KCTC 19936</strain>
    </source>
</reference>
<keyword evidence="2" id="KW-1185">Reference proteome</keyword>